<gene>
    <name evidence="9" type="ORF">WKV53_28400</name>
</gene>
<proteinExistence type="inferred from homology"/>
<evidence type="ECO:0000256" key="8">
    <source>
        <dbReference type="RuleBase" id="RU000417"/>
    </source>
</evidence>
<keyword evidence="10" id="KW-1185">Reference proteome</keyword>
<keyword evidence="4" id="KW-0680">Restriction system</keyword>
<dbReference type="InterPro" id="IPR031303">
    <property type="entry name" value="C5_meth_CS"/>
</dbReference>
<dbReference type="InterPro" id="IPR029063">
    <property type="entry name" value="SAM-dependent_MTases_sf"/>
</dbReference>
<dbReference type="PROSITE" id="PS51679">
    <property type="entry name" value="SAM_MT_C5"/>
    <property type="match status" value="1"/>
</dbReference>
<keyword evidence="2 6" id="KW-0808">Transferase</keyword>
<evidence type="ECO:0000256" key="2">
    <source>
        <dbReference type="ARBA" id="ARBA00022679"/>
    </source>
</evidence>
<dbReference type="InterPro" id="IPR018117">
    <property type="entry name" value="C5_DNA_meth_AS"/>
</dbReference>
<organism evidence="9 10">
    <name type="scientific">Luteolibacter soli</name>
    <dbReference type="NCBI Taxonomy" id="3135280"/>
    <lineage>
        <taxon>Bacteria</taxon>
        <taxon>Pseudomonadati</taxon>
        <taxon>Verrucomicrobiota</taxon>
        <taxon>Verrucomicrobiia</taxon>
        <taxon>Verrucomicrobiales</taxon>
        <taxon>Verrucomicrobiaceae</taxon>
        <taxon>Luteolibacter</taxon>
    </lineage>
</organism>
<evidence type="ECO:0000256" key="6">
    <source>
        <dbReference type="PROSITE-ProRule" id="PRU01016"/>
    </source>
</evidence>
<reference evidence="9 10" key="1">
    <citation type="submission" date="2024-04" db="EMBL/GenBank/DDBJ databases">
        <title>Luteolibacter sp. isolated from soil.</title>
        <authorList>
            <person name="An J."/>
        </authorList>
    </citation>
    <scope>NUCLEOTIDE SEQUENCE [LARGE SCALE GENOMIC DNA]</scope>
    <source>
        <strain evidence="9 10">Y139</strain>
    </source>
</reference>
<dbReference type="SUPFAM" id="SSF53335">
    <property type="entry name" value="S-adenosyl-L-methionine-dependent methyltransferases"/>
    <property type="match status" value="1"/>
</dbReference>
<dbReference type="GO" id="GO:0003886">
    <property type="term" value="F:DNA (cytosine-5-)-methyltransferase activity"/>
    <property type="evidence" value="ECO:0007669"/>
    <property type="project" value="UniProtKB-EC"/>
</dbReference>
<sequence length="529" mass="59698">MSTPVTFLDLFCGCGGFSLGLRRAGFEGLAAIDFNKEAIKVFHENLPEIPHALERDLTSFSPVNLEAIIGTERVDLIVGGPPCQGFSTARQVDGANHGDRLTEDPRRHLYKEFLRYVGHFRPKVFVMENVLGIRSASGGIYFSKVQAEARALGYRVHAQIEDCVDLGVPQKRRRQLFIGTREDLSGYFRPELKPAKRAAVGATLGDAIGDLPPLKAGQGEEESEYDLGRRLKVVKNQRTSDYLFNVLEIERATQLTAHRARVHSERDLRDFLLLKEGESSAEAMRRGVDFEFPYDKSSFKDRYTRQHRERPCSTIVAHLSKDGLMFIHPVQNRTLTPREAARVQSFPDWFRFPVARTHQFRVIGNAVPPLVSEAVGNAVMKYLKEMGKKPKKSGINVVLLPESEVQAAEWVSDIARLAPRELKALPVREVKRAWYAVGFLYMGLHPDGALDHGTTVLSDAEDIPEIRAIEPRLINPYYEQSGWPVFLKDLAKEAWRRYELGSLRDDEFYCSHAQMAGACFRNPEFGKAV</sequence>
<keyword evidence="1 6" id="KW-0489">Methyltransferase</keyword>
<dbReference type="EMBL" id="JBBUKT010000021">
    <property type="protein sequence ID" value="MEK7954471.1"/>
    <property type="molecule type" value="Genomic_DNA"/>
</dbReference>
<dbReference type="PROSITE" id="PS00095">
    <property type="entry name" value="C5_MTASE_2"/>
    <property type="match status" value="1"/>
</dbReference>
<comment type="caution">
    <text evidence="9">The sequence shown here is derived from an EMBL/GenBank/DDBJ whole genome shotgun (WGS) entry which is preliminary data.</text>
</comment>
<dbReference type="PRINTS" id="PR00105">
    <property type="entry name" value="C5METTRFRASE"/>
</dbReference>
<dbReference type="EC" id="2.1.1.37" evidence="8"/>
<evidence type="ECO:0000313" key="9">
    <source>
        <dbReference type="EMBL" id="MEK7954471.1"/>
    </source>
</evidence>
<dbReference type="GO" id="GO:0032259">
    <property type="term" value="P:methylation"/>
    <property type="evidence" value="ECO:0007669"/>
    <property type="project" value="UniProtKB-KW"/>
</dbReference>
<dbReference type="Pfam" id="PF00145">
    <property type="entry name" value="DNA_methylase"/>
    <property type="match status" value="1"/>
</dbReference>
<evidence type="ECO:0000313" key="10">
    <source>
        <dbReference type="Proteomes" id="UP001371305"/>
    </source>
</evidence>
<evidence type="ECO:0000256" key="1">
    <source>
        <dbReference type="ARBA" id="ARBA00022603"/>
    </source>
</evidence>
<dbReference type="NCBIfam" id="TIGR00675">
    <property type="entry name" value="dcm"/>
    <property type="match status" value="1"/>
</dbReference>
<evidence type="ECO:0000256" key="3">
    <source>
        <dbReference type="ARBA" id="ARBA00022691"/>
    </source>
</evidence>
<evidence type="ECO:0000256" key="4">
    <source>
        <dbReference type="ARBA" id="ARBA00022747"/>
    </source>
</evidence>
<dbReference type="RefSeq" id="WP_341408242.1">
    <property type="nucleotide sequence ID" value="NZ_JBBUKT010000021.1"/>
</dbReference>
<protein>
    <recommendedName>
        <fullName evidence="8">Cytosine-specific methyltransferase</fullName>
        <ecNumber evidence="8">2.1.1.37</ecNumber>
    </recommendedName>
</protein>
<comment type="similarity">
    <text evidence="6 7">Belongs to the class I-like SAM-binding methyltransferase superfamily. C5-methyltransferase family.</text>
</comment>
<dbReference type="PANTHER" id="PTHR10629:SF52">
    <property type="entry name" value="DNA (CYTOSINE-5)-METHYLTRANSFERASE 1"/>
    <property type="match status" value="1"/>
</dbReference>
<accession>A0ABU9B3I5</accession>
<dbReference type="InterPro" id="IPR050390">
    <property type="entry name" value="C5-Methyltransferase"/>
</dbReference>
<dbReference type="PANTHER" id="PTHR10629">
    <property type="entry name" value="CYTOSINE-SPECIFIC METHYLTRANSFERASE"/>
    <property type="match status" value="1"/>
</dbReference>
<dbReference type="InterPro" id="IPR001525">
    <property type="entry name" value="C5_MeTfrase"/>
</dbReference>
<keyword evidence="3 6" id="KW-0949">S-adenosyl-L-methionine</keyword>
<dbReference type="PROSITE" id="PS00094">
    <property type="entry name" value="C5_MTASE_1"/>
    <property type="match status" value="1"/>
</dbReference>
<feature type="active site" evidence="6">
    <location>
        <position position="83"/>
    </location>
</feature>
<dbReference type="Gene3D" id="3.90.120.10">
    <property type="entry name" value="DNA Methylase, subunit A, domain 2"/>
    <property type="match status" value="1"/>
</dbReference>
<dbReference type="Proteomes" id="UP001371305">
    <property type="component" value="Unassembled WGS sequence"/>
</dbReference>
<evidence type="ECO:0000256" key="7">
    <source>
        <dbReference type="RuleBase" id="RU000416"/>
    </source>
</evidence>
<name>A0ABU9B3I5_9BACT</name>
<evidence type="ECO:0000256" key="5">
    <source>
        <dbReference type="ARBA" id="ARBA00047422"/>
    </source>
</evidence>
<dbReference type="Gene3D" id="3.40.50.150">
    <property type="entry name" value="Vaccinia Virus protein VP39"/>
    <property type="match status" value="1"/>
</dbReference>
<comment type="catalytic activity">
    <reaction evidence="5 8">
        <text>a 2'-deoxycytidine in DNA + S-adenosyl-L-methionine = a 5-methyl-2'-deoxycytidine in DNA + S-adenosyl-L-homocysteine + H(+)</text>
        <dbReference type="Rhea" id="RHEA:13681"/>
        <dbReference type="Rhea" id="RHEA-COMP:11369"/>
        <dbReference type="Rhea" id="RHEA-COMP:11370"/>
        <dbReference type="ChEBI" id="CHEBI:15378"/>
        <dbReference type="ChEBI" id="CHEBI:57856"/>
        <dbReference type="ChEBI" id="CHEBI:59789"/>
        <dbReference type="ChEBI" id="CHEBI:85452"/>
        <dbReference type="ChEBI" id="CHEBI:85454"/>
        <dbReference type="EC" id="2.1.1.37"/>
    </reaction>
</comment>